<accession>A0A0H5RCA1</accession>
<name>A0A0H5RCA1_9EUKA</name>
<reference evidence="1" key="1">
    <citation type="submission" date="2015-04" db="EMBL/GenBank/DDBJ databases">
        <title>The genome sequence of the plant pathogenic Rhizarian Plasmodiophora brassicae reveals insights in its biotrophic life cycle and the origin of chitin synthesis.</title>
        <authorList>
            <person name="Schwelm A."/>
            <person name="Fogelqvist J."/>
            <person name="Knaust A."/>
            <person name="Julke S."/>
            <person name="Lilja T."/>
            <person name="Dhandapani V."/>
            <person name="Bonilla-Rosso G."/>
            <person name="Karlsson M."/>
            <person name="Shevchenko A."/>
            <person name="Choi S.R."/>
            <person name="Kim H.G."/>
            <person name="Park J.Y."/>
            <person name="Lim Y.P."/>
            <person name="Ludwig-Muller J."/>
            <person name="Dixelius C."/>
        </authorList>
    </citation>
    <scope>NUCLEOTIDE SEQUENCE</scope>
    <source>
        <tissue evidence="1">Potato root galls</tissue>
    </source>
</reference>
<evidence type="ECO:0000313" key="1">
    <source>
        <dbReference type="EMBL" id="CRZ11860.1"/>
    </source>
</evidence>
<feature type="non-terminal residue" evidence="1">
    <location>
        <position position="1"/>
    </location>
</feature>
<sequence>NACRFHLGVDSTSDRLQLATALNRHAWIGGHRRRLSEAPYTCCGIEVDNGERCRVGHHLSDFDSLLVFGLQNRAWLASSGRDAMRRVFSDEATHLAMQFVMGTDRIEMEELERGRRYTSVQSDARQ</sequence>
<proteinExistence type="predicted"/>
<dbReference type="EMBL" id="HACM01011418">
    <property type="protein sequence ID" value="CRZ11860.1"/>
    <property type="molecule type" value="Transcribed_RNA"/>
</dbReference>
<organism evidence="1">
    <name type="scientific">Spongospora subterranea</name>
    <dbReference type="NCBI Taxonomy" id="70186"/>
    <lineage>
        <taxon>Eukaryota</taxon>
        <taxon>Sar</taxon>
        <taxon>Rhizaria</taxon>
        <taxon>Endomyxa</taxon>
        <taxon>Phytomyxea</taxon>
        <taxon>Plasmodiophorida</taxon>
        <taxon>Plasmodiophoridae</taxon>
        <taxon>Spongospora</taxon>
    </lineage>
</organism>
<protein>
    <submittedName>
        <fullName evidence="1">Uncharacterized protein</fullName>
    </submittedName>
</protein>
<dbReference type="AlphaFoldDB" id="A0A0H5RCA1"/>